<organism evidence="11 12">
    <name type="scientific">Apatococcus lobatus</name>
    <dbReference type="NCBI Taxonomy" id="904363"/>
    <lineage>
        <taxon>Eukaryota</taxon>
        <taxon>Viridiplantae</taxon>
        <taxon>Chlorophyta</taxon>
        <taxon>core chlorophytes</taxon>
        <taxon>Trebouxiophyceae</taxon>
        <taxon>Chlorellales</taxon>
        <taxon>Chlorellaceae</taxon>
        <taxon>Apatococcus</taxon>
    </lineage>
</organism>
<evidence type="ECO:0000313" key="12">
    <source>
        <dbReference type="Proteomes" id="UP001438707"/>
    </source>
</evidence>
<name>A0AAW1SHD7_9CHLO</name>
<evidence type="ECO:0000256" key="10">
    <source>
        <dbReference type="ARBA" id="ARBA00023136"/>
    </source>
</evidence>
<keyword evidence="12" id="KW-1185">Reference proteome</keyword>
<proteinExistence type="predicted"/>
<dbReference type="InterPro" id="IPR001680">
    <property type="entry name" value="WD40_rpt"/>
</dbReference>
<reference evidence="11 12" key="1">
    <citation type="journal article" date="2024" name="Nat. Commun.">
        <title>Phylogenomics reveals the evolutionary origins of lichenization in chlorophyte algae.</title>
        <authorList>
            <person name="Puginier C."/>
            <person name="Libourel C."/>
            <person name="Otte J."/>
            <person name="Skaloud P."/>
            <person name="Haon M."/>
            <person name="Grisel S."/>
            <person name="Petersen M."/>
            <person name="Berrin J.G."/>
            <person name="Delaux P.M."/>
            <person name="Dal Grande F."/>
            <person name="Keller J."/>
        </authorList>
    </citation>
    <scope>NUCLEOTIDE SEQUENCE [LARGE SCALE GENOMIC DNA]</scope>
    <source>
        <strain evidence="11 12">SAG 2145</strain>
    </source>
</reference>
<dbReference type="GO" id="GO:0005789">
    <property type="term" value="C:endoplasmic reticulum membrane"/>
    <property type="evidence" value="ECO:0007669"/>
    <property type="project" value="UniProtKB-SubCell"/>
</dbReference>
<gene>
    <name evidence="11" type="ORF">WJX74_009053</name>
</gene>
<dbReference type="GO" id="GO:0003400">
    <property type="term" value="P:regulation of COPII vesicle coating"/>
    <property type="evidence" value="ECO:0007669"/>
    <property type="project" value="TreeGrafter"/>
</dbReference>
<keyword evidence="2" id="KW-0813">Transport</keyword>
<keyword evidence="8" id="KW-0653">Protein transport</keyword>
<keyword evidence="9" id="KW-1133">Transmembrane helix</keyword>
<dbReference type="Proteomes" id="UP001438707">
    <property type="component" value="Unassembled WGS sequence"/>
</dbReference>
<evidence type="ECO:0000256" key="3">
    <source>
        <dbReference type="ARBA" id="ARBA00022574"/>
    </source>
</evidence>
<comment type="caution">
    <text evidence="11">The sequence shown here is derived from an EMBL/GenBank/DDBJ whole genome shotgun (WGS) entry which is preliminary data.</text>
</comment>
<evidence type="ECO:0000256" key="1">
    <source>
        <dbReference type="ARBA" id="ARBA00004389"/>
    </source>
</evidence>
<dbReference type="SUPFAM" id="SSF50998">
    <property type="entry name" value="Quinoprotein alcohol dehydrogenase-like"/>
    <property type="match status" value="1"/>
</dbReference>
<dbReference type="GO" id="GO:0006888">
    <property type="term" value="P:endoplasmic reticulum to Golgi vesicle-mediated transport"/>
    <property type="evidence" value="ECO:0007669"/>
    <property type="project" value="TreeGrafter"/>
</dbReference>
<dbReference type="EMBL" id="JALJOS010000001">
    <property type="protein sequence ID" value="KAK9844959.1"/>
    <property type="molecule type" value="Genomic_DNA"/>
</dbReference>
<dbReference type="SMART" id="SM00320">
    <property type="entry name" value="WD40"/>
    <property type="match status" value="3"/>
</dbReference>
<dbReference type="AlphaFoldDB" id="A0AAW1SHD7"/>
<dbReference type="PANTHER" id="PTHR23284">
    <property type="entry name" value="PROLACTIN REGULATORY ELEMENT BINDING PROTEIN"/>
    <property type="match status" value="1"/>
</dbReference>
<keyword evidence="7" id="KW-0931">ER-Golgi transport</keyword>
<dbReference type="InterPro" id="IPR015943">
    <property type="entry name" value="WD40/YVTN_repeat-like_dom_sf"/>
</dbReference>
<keyword evidence="3" id="KW-0853">WD repeat</keyword>
<evidence type="ECO:0000313" key="11">
    <source>
        <dbReference type="EMBL" id="KAK9844959.1"/>
    </source>
</evidence>
<evidence type="ECO:0000256" key="9">
    <source>
        <dbReference type="ARBA" id="ARBA00022989"/>
    </source>
</evidence>
<dbReference type="PANTHER" id="PTHR23284:SF0">
    <property type="entry name" value="PROLACTIN REGULATORY ELEMENT-BINDING PROTEIN"/>
    <property type="match status" value="1"/>
</dbReference>
<evidence type="ECO:0000256" key="6">
    <source>
        <dbReference type="ARBA" id="ARBA00022824"/>
    </source>
</evidence>
<keyword evidence="6" id="KW-0256">Endoplasmic reticulum</keyword>
<accession>A0AAW1SHD7</accession>
<keyword evidence="4" id="KW-0812">Transmembrane</keyword>
<keyword evidence="10" id="KW-0472">Membrane</keyword>
<evidence type="ECO:0000256" key="7">
    <source>
        <dbReference type="ARBA" id="ARBA00022892"/>
    </source>
</evidence>
<evidence type="ECO:0000256" key="2">
    <source>
        <dbReference type="ARBA" id="ARBA00022448"/>
    </source>
</evidence>
<comment type="subcellular location">
    <subcellularLocation>
        <location evidence="1">Endoplasmic reticulum membrane</location>
        <topology evidence="1">Single-pass membrane protein</topology>
    </subcellularLocation>
</comment>
<dbReference type="InterPro" id="IPR011047">
    <property type="entry name" value="Quinoprotein_ADH-like_sf"/>
</dbReference>
<protein>
    <submittedName>
        <fullName evidence="11">Uncharacterized protein</fullName>
    </submittedName>
</protein>
<evidence type="ECO:0000256" key="5">
    <source>
        <dbReference type="ARBA" id="ARBA00022737"/>
    </source>
</evidence>
<evidence type="ECO:0000256" key="8">
    <source>
        <dbReference type="ARBA" id="ARBA00022927"/>
    </source>
</evidence>
<dbReference type="GO" id="GO:0015031">
    <property type="term" value="P:protein transport"/>
    <property type="evidence" value="ECO:0007669"/>
    <property type="project" value="UniProtKB-KW"/>
</dbReference>
<sequence>MAGLPSKTYCSDLTCEAGSIAVHYQDHAAEDCRGNDECASWPAGQYLFLGGGGGKKNSGIPNRLEVVCANGEQLAEPSGSLSLGNDPPMRSALHPSGRSLLLAMGNGGLQQIAVRPQLPSPPDVYAEDDGLAEQIPGTAVVRCLRFSDDGRFVGMGFTDGSVQVLEWPSLRCLLHLKDQRGTRDALRNVDFSPAHRNRILAATAEDGTGALWHWERGQPVASLELPPELKGGQFNLVRFARGGSMALYTAVKLKGVGWLLHWAQSPSGDISLISQRTCGNIMTAFDISPSGHALAIGQQEGEVKYLAAEKLVPLRHVRWAHTIFVTAITFAQDGKAVMSTSADATARVTVVEPPNGRSGASSKLSQAFLLACIAVLLAVGVQIFRQWQSGNLDLYMADGFQTFARKSAASLLRLTSRSSQMASRSAQQSL</sequence>
<keyword evidence="5" id="KW-0677">Repeat</keyword>
<dbReference type="GO" id="GO:0005085">
    <property type="term" value="F:guanyl-nucleotide exchange factor activity"/>
    <property type="evidence" value="ECO:0007669"/>
    <property type="project" value="InterPro"/>
</dbReference>
<dbReference type="Gene3D" id="2.130.10.10">
    <property type="entry name" value="YVTN repeat-like/Quinoprotein amine dehydrogenase"/>
    <property type="match status" value="1"/>
</dbReference>
<evidence type="ECO:0000256" key="4">
    <source>
        <dbReference type="ARBA" id="ARBA00022692"/>
    </source>
</evidence>
<dbReference type="Pfam" id="PF00400">
    <property type="entry name" value="WD40"/>
    <property type="match status" value="1"/>
</dbReference>
<dbReference type="InterPro" id="IPR045260">
    <property type="entry name" value="Sec12-like"/>
</dbReference>